<dbReference type="SUPFAM" id="SSF50891">
    <property type="entry name" value="Cyclophilin-like"/>
    <property type="match status" value="1"/>
</dbReference>
<comment type="catalytic activity">
    <reaction evidence="1 4">
        <text>[protein]-peptidylproline (omega=180) = [protein]-peptidylproline (omega=0)</text>
        <dbReference type="Rhea" id="RHEA:16237"/>
        <dbReference type="Rhea" id="RHEA-COMP:10747"/>
        <dbReference type="Rhea" id="RHEA-COMP:10748"/>
        <dbReference type="ChEBI" id="CHEBI:83833"/>
        <dbReference type="ChEBI" id="CHEBI:83834"/>
        <dbReference type="EC" id="5.2.1.8"/>
    </reaction>
</comment>
<feature type="domain" description="PPIase cyclophilin-type" evidence="5">
    <location>
        <begin position="110"/>
        <end position="270"/>
    </location>
</feature>
<protein>
    <recommendedName>
        <fullName evidence="4">Peptidyl-prolyl cis-trans isomerase</fullName>
        <shortName evidence="4">PPIase</shortName>
        <ecNumber evidence="4">5.2.1.8</ecNumber>
    </recommendedName>
</protein>
<dbReference type="Gene3D" id="2.40.100.10">
    <property type="entry name" value="Cyclophilin-like"/>
    <property type="match status" value="1"/>
</dbReference>
<dbReference type="Proteomes" id="UP000193560">
    <property type="component" value="Unassembled WGS sequence"/>
</dbReference>
<evidence type="ECO:0000256" key="2">
    <source>
        <dbReference type="ARBA" id="ARBA00023110"/>
    </source>
</evidence>
<keyword evidence="2 4" id="KW-0697">Rotamase</keyword>
<organism evidence="6 7">
    <name type="scientific">Absidia repens</name>
    <dbReference type="NCBI Taxonomy" id="90262"/>
    <lineage>
        <taxon>Eukaryota</taxon>
        <taxon>Fungi</taxon>
        <taxon>Fungi incertae sedis</taxon>
        <taxon>Mucoromycota</taxon>
        <taxon>Mucoromycotina</taxon>
        <taxon>Mucoromycetes</taxon>
        <taxon>Mucorales</taxon>
        <taxon>Cunninghamellaceae</taxon>
        <taxon>Absidia</taxon>
    </lineage>
</organism>
<comment type="function">
    <text evidence="4">PPIases accelerate the folding of proteins. It catalyzes the cis-trans isomerization of proline imidic peptide bonds in oligopeptides.</text>
</comment>
<evidence type="ECO:0000259" key="5">
    <source>
        <dbReference type="PROSITE" id="PS50072"/>
    </source>
</evidence>
<evidence type="ECO:0000256" key="3">
    <source>
        <dbReference type="ARBA" id="ARBA00023235"/>
    </source>
</evidence>
<dbReference type="STRING" id="90262.A0A1X2I764"/>
<evidence type="ECO:0000256" key="4">
    <source>
        <dbReference type="RuleBase" id="RU363019"/>
    </source>
</evidence>
<comment type="caution">
    <text evidence="6">The sequence shown here is derived from an EMBL/GenBank/DDBJ whole genome shotgun (WGS) entry which is preliminary data.</text>
</comment>
<dbReference type="InterPro" id="IPR029000">
    <property type="entry name" value="Cyclophilin-like_dom_sf"/>
</dbReference>
<proteinExistence type="inferred from homology"/>
<keyword evidence="3 4" id="KW-0413">Isomerase</keyword>
<evidence type="ECO:0000256" key="1">
    <source>
        <dbReference type="ARBA" id="ARBA00000971"/>
    </source>
</evidence>
<sequence>MTLQNTCLLQKKFFFPPPRYTFVTTAPDNMTKIYLDVAIGNTLKHTDETLRYNKTKAWVKQWATTYGFATDNLDELEQNDKETVRDILSNDPTAQEEKWLVDIPKPLGGGRLIFELLNKQCPKTCDNFVALCQGGKIGKASKKPLHYKSTHLFRLVPDFVVQGGDVTRDDGSGGDSIYNGKFNDEKAGLLKFTKAGQLAMANSGKNTNTSQFFITLKNRDDNAKAFDKIGGKYVIFGQAVDGLEVLDEINNVPAKNETPGIEITIVDCGVV</sequence>
<dbReference type="PANTHER" id="PTHR11071">
    <property type="entry name" value="PEPTIDYL-PROLYL CIS-TRANS ISOMERASE"/>
    <property type="match status" value="1"/>
</dbReference>
<dbReference type="GO" id="GO:0016018">
    <property type="term" value="F:cyclosporin A binding"/>
    <property type="evidence" value="ECO:0007669"/>
    <property type="project" value="TreeGrafter"/>
</dbReference>
<dbReference type="PANTHER" id="PTHR11071:SF561">
    <property type="entry name" value="PEPTIDYL-PROLYL CIS-TRANS ISOMERASE D-RELATED"/>
    <property type="match status" value="1"/>
</dbReference>
<reference evidence="6 7" key="1">
    <citation type="submission" date="2016-07" db="EMBL/GenBank/DDBJ databases">
        <title>Pervasive Adenine N6-methylation of Active Genes in Fungi.</title>
        <authorList>
            <consortium name="DOE Joint Genome Institute"/>
            <person name="Mondo S.J."/>
            <person name="Dannebaum R.O."/>
            <person name="Kuo R.C."/>
            <person name="Labutti K."/>
            <person name="Haridas S."/>
            <person name="Kuo A."/>
            <person name="Salamov A."/>
            <person name="Ahrendt S.R."/>
            <person name="Lipzen A."/>
            <person name="Sullivan W."/>
            <person name="Andreopoulos W.B."/>
            <person name="Clum A."/>
            <person name="Lindquist E."/>
            <person name="Daum C."/>
            <person name="Ramamoorthy G.K."/>
            <person name="Gryganskyi A."/>
            <person name="Culley D."/>
            <person name="Magnuson J.K."/>
            <person name="James T.Y."/>
            <person name="O'Malley M.A."/>
            <person name="Stajich J.E."/>
            <person name="Spatafora J.W."/>
            <person name="Visel A."/>
            <person name="Grigoriev I.V."/>
        </authorList>
    </citation>
    <scope>NUCLEOTIDE SEQUENCE [LARGE SCALE GENOMIC DNA]</scope>
    <source>
        <strain evidence="6 7">NRRL 1336</strain>
    </source>
</reference>
<keyword evidence="7" id="KW-1185">Reference proteome</keyword>
<dbReference type="EC" id="5.2.1.8" evidence="4"/>
<dbReference type="PRINTS" id="PR00153">
    <property type="entry name" value="CSAPPISMRASE"/>
</dbReference>
<evidence type="ECO:0000313" key="7">
    <source>
        <dbReference type="Proteomes" id="UP000193560"/>
    </source>
</evidence>
<dbReference type="Pfam" id="PF00160">
    <property type="entry name" value="Pro_isomerase"/>
    <property type="match status" value="1"/>
</dbReference>
<dbReference type="GO" id="GO:0003755">
    <property type="term" value="F:peptidyl-prolyl cis-trans isomerase activity"/>
    <property type="evidence" value="ECO:0007669"/>
    <property type="project" value="UniProtKB-UniRule"/>
</dbReference>
<gene>
    <name evidence="6" type="ORF">BCR42DRAFT_422096</name>
</gene>
<dbReference type="AlphaFoldDB" id="A0A1X2I764"/>
<dbReference type="EMBL" id="MCGE01000023">
    <property type="protein sequence ID" value="ORZ10824.1"/>
    <property type="molecule type" value="Genomic_DNA"/>
</dbReference>
<dbReference type="OrthoDB" id="193499at2759"/>
<dbReference type="GO" id="GO:0006457">
    <property type="term" value="P:protein folding"/>
    <property type="evidence" value="ECO:0007669"/>
    <property type="project" value="TreeGrafter"/>
</dbReference>
<dbReference type="GO" id="GO:0005737">
    <property type="term" value="C:cytoplasm"/>
    <property type="evidence" value="ECO:0007669"/>
    <property type="project" value="TreeGrafter"/>
</dbReference>
<dbReference type="FunFam" id="2.40.100.10:FF:000025">
    <property type="entry name" value="Peptidyl-prolyl cis-trans isomerase CYP19-2"/>
    <property type="match status" value="1"/>
</dbReference>
<accession>A0A1X2I764</accession>
<evidence type="ECO:0000313" key="6">
    <source>
        <dbReference type="EMBL" id="ORZ10824.1"/>
    </source>
</evidence>
<name>A0A1X2I764_9FUNG</name>
<comment type="similarity">
    <text evidence="4">Belongs to the cyclophilin-type PPIase family.</text>
</comment>
<dbReference type="InterPro" id="IPR002130">
    <property type="entry name" value="Cyclophilin-type_PPIase_dom"/>
</dbReference>
<dbReference type="PROSITE" id="PS50072">
    <property type="entry name" value="CSA_PPIASE_2"/>
    <property type="match status" value="1"/>
</dbReference>